<organism evidence="1 2">
    <name type="scientific">Armadillidium nasatum</name>
    <dbReference type="NCBI Taxonomy" id="96803"/>
    <lineage>
        <taxon>Eukaryota</taxon>
        <taxon>Metazoa</taxon>
        <taxon>Ecdysozoa</taxon>
        <taxon>Arthropoda</taxon>
        <taxon>Crustacea</taxon>
        <taxon>Multicrustacea</taxon>
        <taxon>Malacostraca</taxon>
        <taxon>Eumalacostraca</taxon>
        <taxon>Peracarida</taxon>
        <taxon>Isopoda</taxon>
        <taxon>Oniscidea</taxon>
        <taxon>Crinocheta</taxon>
        <taxon>Armadillidiidae</taxon>
        <taxon>Armadillidium</taxon>
    </lineage>
</organism>
<gene>
    <name evidence="1" type="primary">Pacrg</name>
    <name evidence="1" type="ORF">Anas_04144</name>
</gene>
<keyword evidence="2" id="KW-1185">Reference proteome</keyword>
<comment type="caution">
    <text evidence="1">The sequence shown here is derived from an EMBL/GenBank/DDBJ whole genome shotgun (WGS) entry which is preliminary data.</text>
</comment>
<dbReference type="AlphaFoldDB" id="A0A5N5TL26"/>
<dbReference type="PANTHER" id="PTHR21207">
    <property type="entry name" value="PARKIN COREGULATED GENE PROTEIN PARK2 COREGULATED"/>
    <property type="match status" value="1"/>
</dbReference>
<reference evidence="1 2" key="1">
    <citation type="journal article" date="2019" name="PLoS Biol.">
        <title>Sex chromosomes control vertical transmission of feminizing Wolbachia symbionts in an isopod.</title>
        <authorList>
            <person name="Becking T."/>
            <person name="Chebbi M.A."/>
            <person name="Giraud I."/>
            <person name="Moumen B."/>
            <person name="Laverre T."/>
            <person name="Caubet Y."/>
            <person name="Peccoud J."/>
            <person name="Gilbert C."/>
            <person name="Cordaux R."/>
        </authorList>
    </citation>
    <scope>NUCLEOTIDE SEQUENCE [LARGE SCALE GENOMIC DNA]</scope>
    <source>
        <strain evidence="1">ANa2</strain>
        <tissue evidence="1">Whole body excluding digestive tract and cuticle</tissue>
    </source>
</reference>
<dbReference type="GO" id="GO:0030544">
    <property type="term" value="F:Hsp70 protein binding"/>
    <property type="evidence" value="ECO:0007669"/>
    <property type="project" value="TreeGrafter"/>
</dbReference>
<dbReference type="InterPro" id="IPR019399">
    <property type="entry name" value="Parkin_co-regulated_protein"/>
</dbReference>
<evidence type="ECO:0000313" key="1">
    <source>
        <dbReference type="EMBL" id="KAB7506832.1"/>
    </source>
</evidence>
<dbReference type="EMBL" id="SEYY01000633">
    <property type="protein sequence ID" value="KAB7506832.1"/>
    <property type="molecule type" value="Genomic_DNA"/>
</dbReference>
<accession>A0A5N5TL26</accession>
<name>A0A5N5TL26_9CRUS</name>
<protein>
    <submittedName>
        <fullName evidence="1">Parkin coregulated gene-like protein</fullName>
    </submittedName>
</protein>
<dbReference type="GO" id="GO:0051879">
    <property type="term" value="F:Hsp90 protein binding"/>
    <property type="evidence" value="ECO:0007669"/>
    <property type="project" value="TreeGrafter"/>
</dbReference>
<dbReference type="InterPro" id="IPR016024">
    <property type="entry name" value="ARM-type_fold"/>
</dbReference>
<proteinExistence type="predicted"/>
<dbReference type="Pfam" id="PF10274">
    <property type="entry name" value="ParcG"/>
    <property type="match status" value="1"/>
</dbReference>
<evidence type="ECO:0000313" key="2">
    <source>
        <dbReference type="Proteomes" id="UP000326759"/>
    </source>
</evidence>
<sequence>MKNRKGSARVPRVVPAFSPASRMKDVTVRGPPKLKVFKPRPSAPTTFRMMYDRGDIPVSLLHDQRGHSIRWKVDLDKIDYHHYLPLFVDGLRETTYPYDHFSRAGVTDLLAKGGDRILPVVPQLILPLKSALNTRDPRVICTVLHVIQELVSSSPLVGEALVPFYRQLLPILNLFKGKNANLGDEIDYSQHRQENLGDLIQETLELLERRGGKDAYINIKYMVPTYQSCLL</sequence>
<dbReference type="SUPFAM" id="SSF48371">
    <property type="entry name" value="ARM repeat"/>
    <property type="match status" value="1"/>
</dbReference>
<dbReference type="PANTHER" id="PTHR21207:SF2">
    <property type="entry name" value="PARKIN COREGULATED GENE PROTEIN"/>
    <property type="match status" value="1"/>
</dbReference>
<dbReference type="Proteomes" id="UP000326759">
    <property type="component" value="Unassembled WGS sequence"/>
</dbReference>
<dbReference type="OrthoDB" id="5954824at2759"/>